<dbReference type="Pfam" id="PF09547">
    <property type="entry name" value="SpoIVA_ATPase"/>
    <property type="match status" value="1"/>
</dbReference>
<organism evidence="4 5">
    <name type="scientific">Eubacterium album</name>
    <dbReference type="NCBI Taxonomy" id="2978477"/>
    <lineage>
        <taxon>Bacteria</taxon>
        <taxon>Bacillati</taxon>
        <taxon>Bacillota</taxon>
        <taxon>Clostridia</taxon>
        <taxon>Eubacteriales</taxon>
        <taxon>Eubacteriaceae</taxon>
        <taxon>Eubacterium</taxon>
    </lineage>
</organism>
<dbReference type="Proteomes" id="UP001431199">
    <property type="component" value="Unassembled WGS sequence"/>
</dbReference>
<dbReference type="SUPFAM" id="SSF52540">
    <property type="entry name" value="P-loop containing nucleoside triphosphate hydrolases"/>
    <property type="match status" value="1"/>
</dbReference>
<feature type="domain" description="Stage IV sporulation protein A ATPase" evidence="1">
    <location>
        <begin position="3"/>
        <end position="236"/>
    </location>
</feature>
<proteinExistence type="predicted"/>
<gene>
    <name evidence="4" type="primary">spoIVA</name>
    <name evidence="4" type="ORF">N5B56_09560</name>
</gene>
<dbReference type="EMBL" id="JAODBU010000008">
    <property type="protein sequence ID" value="MCT7399325.1"/>
    <property type="molecule type" value="Genomic_DNA"/>
</dbReference>
<comment type="caution">
    <text evidence="4">The sequence shown here is derived from an EMBL/GenBank/DDBJ whole genome shotgun (WGS) entry which is preliminary data.</text>
</comment>
<evidence type="ECO:0000259" key="1">
    <source>
        <dbReference type="Pfam" id="PF09547"/>
    </source>
</evidence>
<dbReference type="InterPro" id="IPR046842">
    <property type="entry name" value="SpoIVA_ATPase"/>
</dbReference>
<dbReference type="PIRSF" id="PIRSF007466">
    <property type="entry name" value="SpoIVA"/>
    <property type="match status" value="1"/>
</dbReference>
<dbReference type="InterPro" id="IPR046840">
    <property type="entry name" value="SpoIVA_C"/>
</dbReference>
<feature type="domain" description="Stage IV sporulation protein A middle" evidence="2">
    <location>
        <begin position="237"/>
        <end position="414"/>
    </location>
</feature>
<sequence>MDFSIYKDIKNRTNGEIYIGVVGPVRTGKSTFIKNFMNLAIIPNIKDENDIKRAQDELPQSAAGKTIMTTEPKFIPNKAVNINLKNDINASVRLIDCVGYMVDGATGYLEEDKERMVKTPWLTQEIPFSKAAELGTQKVISEHSTIGIVITTDGSFTDIQAENYMKATDMAIKELEKINKPFVIVVNSMEPESEKCKSVVKKLESNYRSAVISLNCLQLSEKDINEILSKILFEFPIAKINFMCPKWVNVLEDDNEIKNAVLELSRNILMVLNKIKDINSLPNTKENPYIKSITINNVNLSDGEVTITYAIYDKYYYMTLSEMTNTQINNELELVSFVKELAEKKDKFEKVNYAIDEVKTKGYGIVVPTKDEITLENPQLIRSGGKFGVKIKANAPSMHFVKANIVTEISPIIGSEEQANDLIDYINGQKTDENANIWDTNIFGKTIEQIVKDGIVAKISGMSDETQGRMQNTIEKITNDQSKGVICILL</sequence>
<evidence type="ECO:0000313" key="4">
    <source>
        <dbReference type="EMBL" id="MCT7399325.1"/>
    </source>
</evidence>
<dbReference type="Gene3D" id="3.40.50.300">
    <property type="entry name" value="P-loop containing nucleotide triphosphate hydrolases"/>
    <property type="match status" value="1"/>
</dbReference>
<dbReference type="InterPro" id="IPR027417">
    <property type="entry name" value="P-loop_NTPase"/>
</dbReference>
<protein>
    <submittedName>
        <fullName evidence="4">Stage IV sporulation protein A</fullName>
    </submittedName>
</protein>
<feature type="domain" description="Sporulation stage IV protein A C-terminal" evidence="3">
    <location>
        <begin position="415"/>
        <end position="490"/>
    </location>
</feature>
<evidence type="ECO:0000259" key="3">
    <source>
        <dbReference type="Pfam" id="PF20439"/>
    </source>
</evidence>
<dbReference type="Pfam" id="PF20438">
    <property type="entry name" value="SpoIVA_middle"/>
    <property type="match status" value="1"/>
</dbReference>
<dbReference type="NCBIfam" id="TIGR02836">
    <property type="entry name" value="spore_IV_A"/>
    <property type="match status" value="1"/>
</dbReference>
<dbReference type="InterPro" id="IPR014201">
    <property type="entry name" value="Spore_IV_A"/>
</dbReference>
<evidence type="ECO:0000313" key="5">
    <source>
        <dbReference type="Proteomes" id="UP001431199"/>
    </source>
</evidence>
<dbReference type="RefSeq" id="WP_260978809.1">
    <property type="nucleotide sequence ID" value="NZ_JAODBU010000008.1"/>
</dbReference>
<keyword evidence="5" id="KW-1185">Reference proteome</keyword>
<accession>A0ABT2M1D5</accession>
<dbReference type="Pfam" id="PF20439">
    <property type="entry name" value="SpoIVA_C"/>
    <property type="match status" value="1"/>
</dbReference>
<name>A0ABT2M1D5_9FIRM</name>
<reference evidence="4" key="1">
    <citation type="submission" date="2022-09" db="EMBL/GenBank/DDBJ databases">
        <title>Eubacterium sp. LFL-14 isolated from human feces.</title>
        <authorList>
            <person name="Liu F."/>
        </authorList>
    </citation>
    <scope>NUCLEOTIDE SEQUENCE</scope>
    <source>
        <strain evidence="4">LFL-14</strain>
    </source>
</reference>
<dbReference type="InterPro" id="IPR046841">
    <property type="entry name" value="SpoIVA_middle"/>
</dbReference>
<evidence type="ECO:0000259" key="2">
    <source>
        <dbReference type="Pfam" id="PF20438"/>
    </source>
</evidence>